<evidence type="ECO:0008006" key="3">
    <source>
        <dbReference type="Google" id="ProtNLM"/>
    </source>
</evidence>
<dbReference type="EMBL" id="JACHMN010000003">
    <property type="protein sequence ID" value="MBB5874452.1"/>
    <property type="molecule type" value="Genomic_DNA"/>
</dbReference>
<reference evidence="1 2" key="1">
    <citation type="submission" date="2020-08" db="EMBL/GenBank/DDBJ databases">
        <title>Sequencing the genomes of 1000 actinobacteria strains.</title>
        <authorList>
            <person name="Klenk H.-P."/>
        </authorList>
    </citation>
    <scope>NUCLEOTIDE SEQUENCE [LARGE SCALE GENOMIC DNA]</scope>
    <source>
        <strain evidence="1 2">DSM 45362</strain>
    </source>
</reference>
<organism evidence="1 2">
    <name type="scientific">Allocatelliglobosispora scoriae</name>
    <dbReference type="NCBI Taxonomy" id="643052"/>
    <lineage>
        <taxon>Bacteria</taxon>
        <taxon>Bacillati</taxon>
        <taxon>Actinomycetota</taxon>
        <taxon>Actinomycetes</taxon>
        <taxon>Micromonosporales</taxon>
        <taxon>Micromonosporaceae</taxon>
        <taxon>Allocatelliglobosispora</taxon>
    </lineage>
</organism>
<proteinExistence type="predicted"/>
<dbReference type="AlphaFoldDB" id="A0A841C5V1"/>
<evidence type="ECO:0000313" key="2">
    <source>
        <dbReference type="Proteomes" id="UP000587527"/>
    </source>
</evidence>
<evidence type="ECO:0000313" key="1">
    <source>
        <dbReference type="EMBL" id="MBB5874452.1"/>
    </source>
</evidence>
<accession>A0A841C5V1</accession>
<sequence>MEELVEQARVAWEAQDWMRSAALYQRLAIEAPNDRRVGDWWYDAALAQKFLRNWAEAYRLGILAAANAPRGRQDPAFWNLGIAATIQRDWATARDAWAGFGITMPPGEGPIEGRFGRACVRITGTDGQEVVWVERLCPTRARVVNVPFDTSRRYGEIVVHDGEPKGDRVIDGQTYRVFDELVLFEASDLATLAVTVTVTGQGDLDELADRLGALGFGFEPMGNGEILCKCCSEGTVNHRRAELSGEQRCLVAAPLEQAREILDAWRGPTRTWTDLHPAP</sequence>
<protein>
    <recommendedName>
        <fullName evidence="3">Tetratricopeptide repeat protein</fullName>
    </recommendedName>
</protein>
<name>A0A841C5V1_9ACTN</name>
<dbReference type="Proteomes" id="UP000587527">
    <property type="component" value="Unassembled WGS sequence"/>
</dbReference>
<comment type="caution">
    <text evidence="1">The sequence shown here is derived from an EMBL/GenBank/DDBJ whole genome shotgun (WGS) entry which is preliminary data.</text>
</comment>
<keyword evidence="2" id="KW-1185">Reference proteome</keyword>
<gene>
    <name evidence="1" type="ORF">F4553_007886</name>
</gene>
<dbReference type="RefSeq" id="WP_184846600.1">
    <property type="nucleotide sequence ID" value="NZ_JACHMN010000003.1"/>
</dbReference>